<dbReference type="Gramene" id="Tp57577_TGAC_v2_mRNA39478">
    <property type="protein sequence ID" value="Tp57577_TGAC_v2_mRNA39478"/>
    <property type="gene ID" value="Tp57577_TGAC_v2_gene38187"/>
</dbReference>
<organism evidence="2 3">
    <name type="scientific">Trifolium pratense</name>
    <name type="common">Red clover</name>
    <dbReference type="NCBI Taxonomy" id="57577"/>
    <lineage>
        <taxon>Eukaryota</taxon>
        <taxon>Viridiplantae</taxon>
        <taxon>Streptophyta</taxon>
        <taxon>Embryophyta</taxon>
        <taxon>Tracheophyta</taxon>
        <taxon>Spermatophyta</taxon>
        <taxon>Magnoliopsida</taxon>
        <taxon>eudicotyledons</taxon>
        <taxon>Gunneridae</taxon>
        <taxon>Pentapetalae</taxon>
        <taxon>rosids</taxon>
        <taxon>fabids</taxon>
        <taxon>Fabales</taxon>
        <taxon>Fabaceae</taxon>
        <taxon>Papilionoideae</taxon>
        <taxon>50 kb inversion clade</taxon>
        <taxon>NPAAA clade</taxon>
        <taxon>Hologalegina</taxon>
        <taxon>IRL clade</taxon>
        <taxon>Trifolieae</taxon>
        <taxon>Trifolium</taxon>
    </lineage>
</organism>
<sequence length="198" mass="22527">METPMAPIIRSLKMLLVRGGSHLLRNIESFSSLVDDLRDYSWRLSRSEAHFLRALLCLRDELVASAPIIASVDGAEARYQKTRVALFDQARSVEENMRMLETSLSAYFHDEDACDARISELRTELTALEERKLDIQNGVREDIGNLLEHRRIQLELKSQVASLGGALERLMNNRGMARTCKLDINKMCEEAEDAAKYL</sequence>
<reference evidence="2 3" key="2">
    <citation type="journal article" date="2017" name="Front. Plant Sci.">
        <title>Gene Classification and Mining of Molecular Markers Useful in Red Clover (Trifolium pratense) Breeding.</title>
        <authorList>
            <person name="Istvanek J."/>
            <person name="Dluhosova J."/>
            <person name="Dluhos P."/>
            <person name="Patkova L."/>
            <person name="Nedelnik J."/>
            <person name="Repkova J."/>
        </authorList>
    </citation>
    <scope>NUCLEOTIDE SEQUENCE [LARGE SCALE GENOMIC DNA]</scope>
    <source>
        <strain evidence="3">cv. Tatra</strain>
        <tissue evidence="2">Young leaves</tissue>
    </source>
</reference>
<reference evidence="2 3" key="1">
    <citation type="journal article" date="2014" name="Am. J. Bot.">
        <title>Genome assembly and annotation for red clover (Trifolium pratense; Fabaceae).</title>
        <authorList>
            <person name="Istvanek J."/>
            <person name="Jaros M."/>
            <person name="Krenek A."/>
            <person name="Repkova J."/>
        </authorList>
    </citation>
    <scope>NUCLEOTIDE SEQUENCE [LARGE SCALE GENOMIC DNA]</scope>
    <source>
        <strain evidence="3">cv. Tatra</strain>
        <tissue evidence="2">Young leaves</tissue>
    </source>
</reference>
<dbReference type="EMBL" id="ASHM01000835">
    <property type="protein sequence ID" value="PNY05506.1"/>
    <property type="molecule type" value="Genomic_DNA"/>
</dbReference>
<name>A0A2K3NR44_TRIPR</name>
<dbReference type="Proteomes" id="UP000236291">
    <property type="component" value="Unassembled WGS sequence"/>
</dbReference>
<protein>
    <submittedName>
        <fullName evidence="2">Uncharacterized protein</fullName>
    </submittedName>
</protein>
<dbReference type="AlphaFoldDB" id="A0A2K3NR44"/>
<accession>A0A2K3NR44</accession>
<proteinExistence type="predicted"/>
<keyword evidence="1" id="KW-0175">Coiled coil</keyword>
<comment type="caution">
    <text evidence="2">The sequence shown here is derived from an EMBL/GenBank/DDBJ whole genome shotgun (WGS) entry which is preliminary data.</text>
</comment>
<feature type="coiled-coil region" evidence="1">
    <location>
        <begin position="111"/>
        <end position="138"/>
    </location>
</feature>
<evidence type="ECO:0000313" key="3">
    <source>
        <dbReference type="Proteomes" id="UP000236291"/>
    </source>
</evidence>
<evidence type="ECO:0000313" key="2">
    <source>
        <dbReference type="EMBL" id="PNY05506.1"/>
    </source>
</evidence>
<gene>
    <name evidence="2" type="ORF">L195_g001958</name>
</gene>
<evidence type="ECO:0000256" key="1">
    <source>
        <dbReference type="SAM" id="Coils"/>
    </source>
</evidence>